<keyword evidence="2" id="KW-1185">Reference proteome</keyword>
<comment type="caution">
    <text evidence="1">The sequence shown here is derived from an EMBL/GenBank/DDBJ whole genome shotgun (WGS) entry which is preliminary data.</text>
</comment>
<reference evidence="1 2" key="1">
    <citation type="submission" date="2020-08" db="EMBL/GenBank/DDBJ databases">
        <title>Genomic Encyclopedia of Type Strains, Phase IV (KMG-IV): sequencing the most valuable type-strain genomes for metagenomic binning, comparative biology and taxonomic classification.</title>
        <authorList>
            <person name="Goeker M."/>
        </authorList>
    </citation>
    <scope>NUCLEOTIDE SEQUENCE [LARGE SCALE GENOMIC DNA]</scope>
    <source>
        <strain evidence="1 2">DSM 23562</strain>
    </source>
</reference>
<dbReference type="RefSeq" id="WP_184201213.1">
    <property type="nucleotide sequence ID" value="NZ_JACHGW010000004.1"/>
</dbReference>
<evidence type="ECO:0008006" key="3">
    <source>
        <dbReference type="Google" id="ProtNLM"/>
    </source>
</evidence>
<organism evidence="1 2">
    <name type="scientific">Armatimonas rosea</name>
    <dbReference type="NCBI Taxonomy" id="685828"/>
    <lineage>
        <taxon>Bacteria</taxon>
        <taxon>Bacillati</taxon>
        <taxon>Armatimonadota</taxon>
        <taxon>Armatimonadia</taxon>
        <taxon>Armatimonadales</taxon>
        <taxon>Armatimonadaceae</taxon>
        <taxon>Armatimonas</taxon>
    </lineage>
</organism>
<accession>A0A7W9SU23</accession>
<evidence type="ECO:0000313" key="2">
    <source>
        <dbReference type="Proteomes" id="UP000520814"/>
    </source>
</evidence>
<protein>
    <recommendedName>
        <fullName evidence="3">DUF2336 domain-containing protein</fullName>
    </recommendedName>
</protein>
<dbReference type="AlphaFoldDB" id="A0A7W9SU23"/>
<evidence type="ECO:0000313" key="1">
    <source>
        <dbReference type="EMBL" id="MBB6052343.1"/>
    </source>
</evidence>
<name>A0A7W9SU23_ARMRO</name>
<dbReference type="Proteomes" id="UP000520814">
    <property type="component" value="Unassembled WGS sequence"/>
</dbReference>
<proteinExistence type="predicted"/>
<gene>
    <name evidence="1" type="ORF">HNQ39_004164</name>
</gene>
<dbReference type="EMBL" id="JACHGW010000004">
    <property type="protein sequence ID" value="MBB6052343.1"/>
    <property type="molecule type" value="Genomic_DNA"/>
</dbReference>
<sequence>MTPALALQLAEDPHSTLEQLVATQVFLSRPAIAQALATNPNTPPETLAKLLARYPERVFANPALPLIVLTGASFLEAVDRKELVQLLQRLDVPEFFLRALTVHRDPKVAETAELHIRLGAAQPGWEDDLVRRLSRLKLDHAERQLLVARRLLPSWLESALPPSKQPLTVPKPGESLTNAQLLSAIPIKHRGVYDTPQLLSMETPLQTWLEETIQTCLQNSGVLVWFVCALHLDSLEKLTTIARYPTWYLRLAIALNVHTDMTTLTLLTNDANRYVRVVAQNRLDDASWRFTR</sequence>